<reference evidence="2" key="1">
    <citation type="submission" date="2020-06" db="EMBL/GenBank/DDBJ databases">
        <title>Draft genome of Bugula neritina, a colonial animal packing powerful symbionts and potential medicines.</title>
        <authorList>
            <person name="Rayko M."/>
        </authorList>
    </citation>
    <scope>NUCLEOTIDE SEQUENCE [LARGE SCALE GENOMIC DNA]</scope>
    <source>
        <strain evidence="2">Kwan_BN1</strain>
    </source>
</reference>
<name>A0A7J7JCZ9_BUGNE</name>
<protein>
    <submittedName>
        <fullName evidence="2">Uncharacterized protein</fullName>
    </submittedName>
</protein>
<gene>
    <name evidence="2" type="ORF">EB796_018452</name>
</gene>
<sequence length="224" mass="25105">MLIEGLKQQSRTILMLMLIPIVVSQQWNCLETLDWEPVDEVDYDRTYSPVTDIDARPLGFKVGGFVYDTNSGTCVTVQGTQRKRIEVVVETQPQATVCIRGGGVEKCAEADGSIYMCQEFVDENQASSSSTTFEFFCNDECHEADVNFWYRFTVSTADNSDDDEQWCWGRALDERPTHLVDLKFVVTTSVLLEVTSAAKSYLVSPGAALLIITGFLLRAAYNTY</sequence>
<feature type="chain" id="PRO_5029446730" evidence="1">
    <location>
        <begin position="25"/>
        <end position="224"/>
    </location>
</feature>
<comment type="caution">
    <text evidence="2">The sequence shown here is derived from an EMBL/GenBank/DDBJ whole genome shotgun (WGS) entry which is preliminary data.</text>
</comment>
<evidence type="ECO:0000256" key="1">
    <source>
        <dbReference type="SAM" id="SignalP"/>
    </source>
</evidence>
<keyword evidence="1" id="KW-0732">Signal</keyword>
<dbReference type="OrthoDB" id="10054965at2759"/>
<keyword evidence="3" id="KW-1185">Reference proteome</keyword>
<dbReference type="AlphaFoldDB" id="A0A7J7JCZ9"/>
<feature type="signal peptide" evidence="1">
    <location>
        <begin position="1"/>
        <end position="24"/>
    </location>
</feature>
<accession>A0A7J7JCZ9</accession>
<organism evidence="2 3">
    <name type="scientific">Bugula neritina</name>
    <name type="common">Brown bryozoan</name>
    <name type="synonym">Sertularia neritina</name>
    <dbReference type="NCBI Taxonomy" id="10212"/>
    <lineage>
        <taxon>Eukaryota</taxon>
        <taxon>Metazoa</taxon>
        <taxon>Spiralia</taxon>
        <taxon>Lophotrochozoa</taxon>
        <taxon>Bryozoa</taxon>
        <taxon>Gymnolaemata</taxon>
        <taxon>Cheilostomatida</taxon>
        <taxon>Flustrina</taxon>
        <taxon>Buguloidea</taxon>
        <taxon>Bugulidae</taxon>
        <taxon>Bugula</taxon>
    </lineage>
</organism>
<dbReference type="Proteomes" id="UP000593567">
    <property type="component" value="Unassembled WGS sequence"/>
</dbReference>
<dbReference type="PANTHER" id="PTHR39297:SF1">
    <property type="entry name" value="CUB DOMAIN-CONTAINING PROTEIN"/>
    <property type="match status" value="1"/>
</dbReference>
<dbReference type="EMBL" id="VXIV02002741">
    <property type="protein sequence ID" value="KAF6023238.1"/>
    <property type="molecule type" value="Genomic_DNA"/>
</dbReference>
<evidence type="ECO:0000313" key="2">
    <source>
        <dbReference type="EMBL" id="KAF6023238.1"/>
    </source>
</evidence>
<dbReference type="PANTHER" id="PTHR39297">
    <property type="entry name" value="CUB DOMAIN-CONTAINING PROTEIN"/>
    <property type="match status" value="1"/>
</dbReference>
<evidence type="ECO:0000313" key="3">
    <source>
        <dbReference type="Proteomes" id="UP000593567"/>
    </source>
</evidence>
<proteinExistence type="predicted"/>